<gene>
    <name evidence="2" type="ORF">NQ317_019491</name>
</gene>
<name>A0ABQ9JNN6_9CUCU</name>
<proteinExistence type="predicted"/>
<accession>A0ABQ9JNN6</accession>
<feature type="coiled-coil region" evidence="1">
    <location>
        <begin position="47"/>
        <end position="74"/>
    </location>
</feature>
<organism evidence="2 3">
    <name type="scientific">Molorchus minor</name>
    <dbReference type="NCBI Taxonomy" id="1323400"/>
    <lineage>
        <taxon>Eukaryota</taxon>
        <taxon>Metazoa</taxon>
        <taxon>Ecdysozoa</taxon>
        <taxon>Arthropoda</taxon>
        <taxon>Hexapoda</taxon>
        <taxon>Insecta</taxon>
        <taxon>Pterygota</taxon>
        <taxon>Neoptera</taxon>
        <taxon>Endopterygota</taxon>
        <taxon>Coleoptera</taxon>
        <taxon>Polyphaga</taxon>
        <taxon>Cucujiformia</taxon>
        <taxon>Chrysomeloidea</taxon>
        <taxon>Cerambycidae</taxon>
        <taxon>Lamiinae</taxon>
        <taxon>Monochamini</taxon>
        <taxon>Molorchus</taxon>
    </lineage>
</organism>
<evidence type="ECO:0000256" key="1">
    <source>
        <dbReference type="SAM" id="Coils"/>
    </source>
</evidence>
<keyword evidence="3" id="KW-1185">Reference proteome</keyword>
<reference evidence="2" key="1">
    <citation type="journal article" date="2023" name="Insect Mol. Biol.">
        <title>Genome sequencing provides insights into the evolution of gene families encoding plant cell wall-degrading enzymes in longhorned beetles.</title>
        <authorList>
            <person name="Shin N.R."/>
            <person name="Okamura Y."/>
            <person name="Kirsch R."/>
            <person name="Pauchet Y."/>
        </authorList>
    </citation>
    <scope>NUCLEOTIDE SEQUENCE</scope>
    <source>
        <strain evidence="2">MMC_N1</strain>
    </source>
</reference>
<evidence type="ECO:0000313" key="3">
    <source>
        <dbReference type="Proteomes" id="UP001162164"/>
    </source>
</evidence>
<evidence type="ECO:0000313" key="2">
    <source>
        <dbReference type="EMBL" id="KAJ8979603.1"/>
    </source>
</evidence>
<comment type="caution">
    <text evidence="2">The sequence shown here is derived from an EMBL/GenBank/DDBJ whole genome shotgun (WGS) entry which is preliminary data.</text>
</comment>
<dbReference type="EMBL" id="JAPWTJ010000328">
    <property type="protein sequence ID" value="KAJ8979603.1"/>
    <property type="molecule type" value="Genomic_DNA"/>
</dbReference>
<keyword evidence="1" id="KW-0175">Coiled coil</keyword>
<protein>
    <submittedName>
        <fullName evidence="2">Uncharacterized protein</fullName>
    </submittedName>
</protein>
<dbReference type="Proteomes" id="UP001162164">
    <property type="component" value="Unassembled WGS sequence"/>
</dbReference>
<sequence>MDVLLGKPYQQELSAETGIGIALVGLEDLKTTTAKVTSLVADLLNDCAMASNAGNSLEEQLEEISRQLTVIRQQCSLNDRALCYTLQYSGFDVSLSIDNTSRAATLSCFEY</sequence>